<comment type="caution">
    <text evidence="2">The sequence shown here is derived from an EMBL/GenBank/DDBJ whole genome shotgun (WGS) entry which is preliminary data.</text>
</comment>
<dbReference type="Pfam" id="PF13460">
    <property type="entry name" value="NAD_binding_10"/>
    <property type="match status" value="1"/>
</dbReference>
<evidence type="ECO:0000313" key="2">
    <source>
        <dbReference type="EMBL" id="KAG5174746.1"/>
    </source>
</evidence>
<dbReference type="SUPFAM" id="SSF51735">
    <property type="entry name" value="NAD(P)-binding Rossmann-fold domains"/>
    <property type="match status" value="1"/>
</dbReference>
<dbReference type="InterPro" id="IPR016040">
    <property type="entry name" value="NAD(P)-bd_dom"/>
</dbReference>
<evidence type="ECO:0000259" key="1">
    <source>
        <dbReference type="Pfam" id="PF13460"/>
    </source>
</evidence>
<gene>
    <name evidence="2" type="ORF">JR316_001412</name>
</gene>
<sequence>MTTLITGGTGKTGLALAKLLHAANRSLVIATRAGEAPKPFKAIKFDWFNSETHEAALSDNSIDRVYIVGPPGINDPAVVISFIDLAISKGVKRFVLLSASQYEPSATSETASGVIHQHLLDKGVDYAILRPTWFIQNFGYAYANSIKERNEITSSAQDGRIPFISTEDIAQAAFESLTAEKSPNKDIFIVGPEALSYDDAAKIASSVLGRPIVYKRVTIEEQLAFYISLGIPSDYSKLLAELDADVVQGREEAIFKDKKLVDEGRKFVGRHTVLAYFQENKDVWTK</sequence>
<name>A0A8H7Y6U8_PSICU</name>
<accession>A0A8H7Y6U8</accession>
<dbReference type="InterPro" id="IPR036291">
    <property type="entry name" value="NAD(P)-bd_dom_sf"/>
</dbReference>
<dbReference type="AlphaFoldDB" id="A0A8H7Y6U8"/>
<dbReference type="PANTHER" id="PTHR43162">
    <property type="match status" value="1"/>
</dbReference>
<dbReference type="OrthoDB" id="419598at2759"/>
<protein>
    <recommendedName>
        <fullName evidence="1">NAD(P)-binding domain-containing protein</fullName>
    </recommendedName>
</protein>
<dbReference type="Gene3D" id="3.90.25.10">
    <property type="entry name" value="UDP-galactose 4-epimerase, domain 1"/>
    <property type="match status" value="1"/>
</dbReference>
<dbReference type="EMBL" id="JAFIQS010000001">
    <property type="protein sequence ID" value="KAG5174746.1"/>
    <property type="molecule type" value="Genomic_DNA"/>
</dbReference>
<proteinExistence type="predicted"/>
<dbReference type="InterPro" id="IPR051604">
    <property type="entry name" value="Ergot_Alk_Oxidoreductase"/>
</dbReference>
<dbReference type="PANTHER" id="PTHR43162:SF1">
    <property type="entry name" value="PRESTALK A DIFFERENTIATION PROTEIN A"/>
    <property type="match status" value="1"/>
</dbReference>
<feature type="domain" description="NAD(P)-binding" evidence="1">
    <location>
        <begin position="7"/>
        <end position="178"/>
    </location>
</feature>
<dbReference type="Gene3D" id="3.40.50.720">
    <property type="entry name" value="NAD(P)-binding Rossmann-like Domain"/>
    <property type="match status" value="1"/>
</dbReference>
<organism evidence="2">
    <name type="scientific">Psilocybe cubensis</name>
    <name type="common">Psychedelic mushroom</name>
    <name type="synonym">Stropharia cubensis</name>
    <dbReference type="NCBI Taxonomy" id="181762"/>
    <lineage>
        <taxon>Eukaryota</taxon>
        <taxon>Fungi</taxon>
        <taxon>Dikarya</taxon>
        <taxon>Basidiomycota</taxon>
        <taxon>Agaricomycotina</taxon>
        <taxon>Agaricomycetes</taxon>
        <taxon>Agaricomycetidae</taxon>
        <taxon>Agaricales</taxon>
        <taxon>Agaricineae</taxon>
        <taxon>Strophariaceae</taxon>
        <taxon>Psilocybe</taxon>
    </lineage>
</organism>
<reference evidence="2" key="1">
    <citation type="submission" date="2021-02" db="EMBL/GenBank/DDBJ databases">
        <title>Psilocybe cubensis genome.</title>
        <authorList>
            <person name="Mckernan K.J."/>
            <person name="Crawford S."/>
            <person name="Trippe A."/>
            <person name="Kane L.T."/>
            <person name="Mclaughlin S."/>
        </authorList>
    </citation>
    <scope>NUCLEOTIDE SEQUENCE [LARGE SCALE GENOMIC DNA]</scope>
    <source>
        <strain evidence="2">MGC-MH-2018</strain>
    </source>
</reference>